<keyword evidence="2" id="KW-0732">Signal</keyword>
<evidence type="ECO:0000256" key="1">
    <source>
        <dbReference type="SAM" id="MobiDB-lite"/>
    </source>
</evidence>
<dbReference type="GO" id="GO:0006644">
    <property type="term" value="P:phospholipid metabolic process"/>
    <property type="evidence" value="ECO:0007669"/>
    <property type="project" value="InterPro"/>
</dbReference>
<keyword evidence="4" id="KW-1185">Reference proteome</keyword>
<sequence length="283" mass="30510">MKLMISMLRCALAAMAWMSCVTCTVTAASADGGIIKLSVLLGEFGETTPLEGASVECYDQDASSKTAITSPATTGKDGVAELEYGIVIGELDSRHPNPNIICKVMSSDSMATATPILTMYTDTHWNCTQDPLIDLGTLVVAPDRQKRGDIGDANGCGPASLPEFLTRLVEQGTGMGLGCTNHDYCYSNCLGETQKTCDDEARRIWRSECERKMQGKTAKTICKEGLAEAMYMVVTGVPGDMAYRADQIDKCKNTTSNARDGANDDDEYHHDLSSSLRIQTKSL</sequence>
<feature type="region of interest" description="Disordered" evidence="1">
    <location>
        <begin position="254"/>
        <end position="273"/>
    </location>
</feature>
<reference evidence="3" key="1">
    <citation type="submission" date="2020-06" db="EMBL/GenBank/DDBJ databases">
        <authorList>
            <consortium name="Plant Systems Biology data submission"/>
        </authorList>
    </citation>
    <scope>NUCLEOTIDE SEQUENCE</scope>
    <source>
        <strain evidence="3">D6</strain>
    </source>
</reference>
<protein>
    <submittedName>
        <fullName evidence="3">Uncharacterized protein</fullName>
    </submittedName>
</protein>
<feature type="chain" id="PRO_5040361879" evidence="2">
    <location>
        <begin position="31"/>
        <end position="283"/>
    </location>
</feature>
<evidence type="ECO:0000313" key="3">
    <source>
        <dbReference type="EMBL" id="CAB9507045.1"/>
    </source>
</evidence>
<dbReference type="Gene3D" id="1.20.90.10">
    <property type="entry name" value="Phospholipase A2 domain"/>
    <property type="match status" value="1"/>
</dbReference>
<dbReference type="InterPro" id="IPR036444">
    <property type="entry name" value="PLipase_A2_dom_sf"/>
</dbReference>
<evidence type="ECO:0000256" key="2">
    <source>
        <dbReference type="SAM" id="SignalP"/>
    </source>
</evidence>
<dbReference type="EMBL" id="CAICTM010000289">
    <property type="protein sequence ID" value="CAB9507045.1"/>
    <property type="molecule type" value="Genomic_DNA"/>
</dbReference>
<proteinExistence type="predicted"/>
<accession>A0A9N8DRL3</accession>
<dbReference type="GO" id="GO:0004623">
    <property type="term" value="F:phospholipase A2 activity"/>
    <property type="evidence" value="ECO:0007669"/>
    <property type="project" value="InterPro"/>
</dbReference>
<dbReference type="GO" id="GO:0050482">
    <property type="term" value="P:arachidonate secretion"/>
    <property type="evidence" value="ECO:0007669"/>
    <property type="project" value="InterPro"/>
</dbReference>
<dbReference type="Proteomes" id="UP001153069">
    <property type="component" value="Unassembled WGS sequence"/>
</dbReference>
<comment type="caution">
    <text evidence="3">The sequence shown here is derived from an EMBL/GenBank/DDBJ whole genome shotgun (WGS) entry which is preliminary data.</text>
</comment>
<dbReference type="PROSITE" id="PS51257">
    <property type="entry name" value="PROKAR_LIPOPROTEIN"/>
    <property type="match status" value="1"/>
</dbReference>
<organism evidence="3 4">
    <name type="scientific">Seminavis robusta</name>
    <dbReference type="NCBI Taxonomy" id="568900"/>
    <lineage>
        <taxon>Eukaryota</taxon>
        <taxon>Sar</taxon>
        <taxon>Stramenopiles</taxon>
        <taxon>Ochrophyta</taxon>
        <taxon>Bacillariophyta</taxon>
        <taxon>Bacillariophyceae</taxon>
        <taxon>Bacillariophycidae</taxon>
        <taxon>Naviculales</taxon>
        <taxon>Naviculaceae</taxon>
        <taxon>Seminavis</taxon>
    </lineage>
</organism>
<evidence type="ECO:0000313" key="4">
    <source>
        <dbReference type="Proteomes" id="UP001153069"/>
    </source>
</evidence>
<name>A0A9N8DRL3_9STRA</name>
<feature type="signal peptide" evidence="2">
    <location>
        <begin position="1"/>
        <end position="30"/>
    </location>
</feature>
<dbReference type="AlphaFoldDB" id="A0A9N8DRL3"/>
<gene>
    <name evidence="3" type="ORF">SEMRO_290_G109250.1</name>
</gene>